<feature type="compositionally biased region" description="Basic and acidic residues" evidence="1">
    <location>
        <begin position="42"/>
        <end position="51"/>
    </location>
</feature>
<proteinExistence type="predicted"/>
<gene>
    <name evidence="2" type="ORF">PVAG01_00419</name>
</gene>
<keyword evidence="3" id="KW-1185">Reference proteome</keyword>
<name>A0ABR4PUG1_9HELO</name>
<organism evidence="2 3">
    <name type="scientific">Phlyctema vagabunda</name>
    <dbReference type="NCBI Taxonomy" id="108571"/>
    <lineage>
        <taxon>Eukaryota</taxon>
        <taxon>Fungi</taxon>
        <taxon>Dikarya</taxon>
        <taxon>Ascomycota</taxon>
        <taxon>Pezizomycotina</taxon>
        <taxon>Leotiomycetes</taxon>
        <taxon>Helotiales</taxon>
        <taxon>Dermateaceae</taxon>
        <taxon>Phlyctema</taxon>
    </lineage>
</organism>
<feature type="compositionally biased region" description="Basic residues" evidence="1">
    <location>
        <begin position="101"/>
        <end position="114"/>
    </location>
</feature>
<evidence type="ECO:0000313" key="3">
    <source>
        <dbReference type="Proteomes" id="UP001629113"/>
    </source>
</evidence>
<accession>A0ABR4PUG1</accession>
<feature type="compositionally biased region" description="Basic and acidic residues" evidence="1">
    <location>
        <begin position="178"/>
        <end position="194"/>
    </location>
</feature>
<protein>
    <submittedName>
        <fullName evidence="2">Uncharacterized protein</fullName>
    </submittedName>
</protein>
<reference evidence="2 3" key="1">
    <citation type="submission" date="2024-06" db="EMBL/GenBank/DDBJ databases">
        <title>Complete genome of Phlyctema vagabunda strain 19-DSS-EL-015.</title>
        <authorList>
            <person name="Fiorenzani C."/>
        </authorList>
    </citation>
    <scope>NUCLEOTIDE SEQUENCE [LARGE SCALE GENOMIC DNA]</scope>
    <source>
        <strain evidence="2 3">19-DSS-EL-015</strain>
    </source>
</reference>
<dbReference type="Proteomes" id="UP001629113">
    <property type="component" value="Unassembled WGS sequence"/>
</dbReference>
<evidence type="ECO:0000313" key="2">
    <source>
        <dbReference type="EMBL" id="KAL3426909.1"/>
    </source>
</evidence>
<feature type="compositionally biased region" description="Basic residues" evidence="1">
    <location>
        <begin position="32"/>
        <end position="41"/>
    </location>
</feature>
<feature type="compositionally biased region" description="Basic and acidic residues" evidence="1">
    <location>
        <begin position="119"/>
        <end position="135"/>
    </location>
</feature>
<dbReference type="EMBL" id="JBFCZG010000001">
    <property type="protein sequence ID" value="KAL3426909.1"/>
    <property type="molecule type" value="Genomic_DNA"/>
</dbReference>
<comment type="caution">
    <text evidence="2">The sequence shown here is derived from an EMBL/GenBank/DDBJ whole genome shotgun (WGS) entry which is preliminary data.</text>
</comment>
<evidence type="ECO:0000256" key="1">
    <source>
        <dbReference type="SAM" id="MobiDB-lite"/>
    </source>
</evidence>
<sequence>MRLVRQLPPQFLIPSWSVRQLPPQFLIPSRSVRQRSTRGRRGSLETERAKSEGAPLYEELFPELAKKKQEPPPGPDFGGPKHVDRLPVFEWSGNTAPGQLRIKRAQRKDKRTGRPQKISWKDPEPEKEHAGKDEPSQEPPPRPLSWGNLSAIPPRRSQRKGNTATGAAITPHQVQRFEAPKVEGPREVEQKDPEPDATQNRHIASIQDRPVPSQDDLTPEIKARLKSTIVLLYRASSSLEESDFLRIGAKGEHIEGWARDILKVIPGYDPETYRRQSHYYILFNNKDNAHEYAHEIKRLHALARRDVLKQNVPISPSFLQEEEDLRTAASGYTLTSRAIESARTKVLRPPHSPSLQKVLIDAGPALLRTRPYESDGDVLFSISCGVQRANNLLWLFYRSGRARNLRWQFAYNTEETEWMSFSKLGRGDTEKGWVISFKNRQEARRFVREWHYRKVKDPDCGIMEESTTTAQLLW</sequence>
<feature type="region of interest" description="Disordered" evidence="1">
    <location>
        <begin position="29"/>
        <end position="217"/>
    </location>
</feature>